<accession>A0A6A4IKJ0</accession>
<keyword evidence="5" id="KW-1185">Reference proteome</keyword>
<name>A0A6A4IKJ0_9AGAR</name>
<protein>
    <recommendedName>
        <fullName evidence="6">RlpA-like protein double-psi beta-barrel domain-containing protein</fullName>
    </recommendedName>
</protein>
<dbReference type="OrthoDB" id="623670at2759"/>
<dbReference type="InterPro" id="IPR051477">
    <property type="entry name" value="Expansin_CellWall"/>
</dbReference>
<dbReference type="PANTHER" id="PTHR31836:SF24">
    <property type="entry name" value="RLPA-LIKE PROTEIN DOUBLE-PSI BETA-BARREL DOMAIN-CONTAINING PROTEIN"/>
    <property type="match status" value="1"/>
</dbReference>
<feature type="compositionally biased region" description="Acidic residues" evidence="2">
    <location>
        <begin position="106"/>
        <end position="119"/>
    </location>
</feature>
<evidence type="ECO:0000256" key="3">
    <source>
        <dbReference type="SAM" id="SignalP"/>
    </source>
</evidence>
<gene>
    <name evidence="4" type="ORF">BT96DRAFT_913191</name>
</gene>
<evidence type="ECO:0000313" key="5">
    <source>
        <dbReference type="Proteomes" id="UP000799118"/>
    </source>
</evidence>
<evidence type="ECO:0000256" key="2">
    <source>
        <dbReference type="SAM" id="MobiDB-lite"/>
    </source>
</evidence>
<feature type="compositionally biased region" description="Low complexity" evidence="2">
    <location>
        <begin position="134"/>
        <end position="143"/>
    </location>
</feature>
<organism evidence="4 5">
    <name type="scientific">Gymnopus androsaceus JB14</name>
    <dbReference type="NCBI Taxonomy" id="1447944"/>
    <lineage>
        <taxon>Eukaryota</taxon>
        <taxon>Fungi</taxon>
        <taxon>Dikarya</taxon>
        <taxon>Basidiomycota</taxon>
        <taxon>Agaricomycotina</taxon>
        <taxon>Agaricomycetes</taxon>
        <taxon>Agaricomycetidae</taxon>
        <taxon>Agaricales</taxon>
        <taxon>Marasmiineae</taxon>
        <taxon>Omphalotaceae</taxon>
        <taxon>Gymnopus</taxon>
    </lineage>
</organism>
<feature type="signal peptide" evidence="3">
    <location>
        <begin position="1"/>
        <end position="20"/>
    </location>
</feature>
<reference evidence="4" key="1">
    <citation type="journal article" date="2019" name="Environ. Microbiol.">
        <title>Fungal ecological strategies reflected in gene transcription - a case study of two litter decomposers.</title>
        <authorList>
            <person name="Barbi F."/>
            <person name="Kohler A."/>
            <person name="Barry K."/>
            <person name="Baskaran P."/>
            <person name="Daum C."/>
            <person name="Fauchery L."/>
            <person name="Ihrmark K."/>
            <person name="Kuo A."/>
            <person name="LaButti K."/>
            <person name="Lipzen A."/>
            <person name="Morin E."/>
            <person name="Grigoriev I.V."/>
            <person name="Henrissat B."/>
            <person name="Lindahl B."/>
            <person name="Martin F."/>
        </authorList>
    </citation>
    <scope>NUCLEOTIDE SEQUENCE</scope>
    <source>
        <strain evidence="4">JB14</strain>
    </source>
</reference>
<evidence type="ECO:0008006" key="6">
    <source>
        <dbReference type="Google" id="ProtNLM"/>
    </source>
</evidence>
<dbReference type="InterPro" id="IPR036908">
    <property type="entry name" value="RlpA-like_sf"/>
</dbReference>
<dbReference type="AlphaFoldDB" id="A0A6A4IKJ0"/>
<dbReference type="Proteomes" id="UP000799118">
    <property type="component" value="Unassembled WGS sequence"/>
</dbReference>
<feature type="region of interest" description="Disordered" evidence="2">
    <location>
        <begin position="78"/>
        <end position="143"/>
    </location>
</feature>
<dbReference type="CDD" id="cd22191">
    <property type="entry name" value="DPBB_RlpA_EXP_N-like"/>
    <property type="match status" value="1"/>
</dbReference>
<evidence type="ECO:0000256" key="1">
    <source>
        <dbReference type="ARBA" id="ARBA00022729"/>
    </source>
</evidence>
<evidence type="ECO:0000313" key="4">
    <source>
        <dbReference type="EMBL" id="KAE9409678.1"/>
    </source>
</evidence>
<dbReference type="SUPFAM" id="SSF50685">
    <property type="entry name" value="Barwin-like endoglucanases"/>
    <property type="match status" value="1"/>
</dbReference>
<feature type="chain" id="PRO_5025394094" description="RlpA-like protein double-psi beta-barrel domain-containing protein" evidence="3">
    <location>
        <begin position="21"/>
        <end position="269"/>
    </location>
</feature>
<dbReference type="EMBL" id="ML769387">
    <property type="protein sequence ID" value="KAE9409678.1"/>
    <property type="molecule type" value="Genomic_DNA"/>
</dbReference>
<keyword evidence="1 3" id="KW-0732">Signal</keyword>
<dbReference type="PANTHER" id="PTHR31836">
    <property type="match status" value="1"/>
</dbReference>
<sequence length="269" mass="28329">MYARALAVLLSAAVVAPAAGYIVPRKATPSSYATGYLEPYQQLREHHHHKGAFFSACCHPLLAIENLETARPSYCIPSTSASSSASAAEPTSTVTTPADGDHHDDDDSDSDCDDSDSDSSSESTFTSQPRVNRLRPLPLPLTRTMTRVAATTSTTTSAQADPTHGFVDNAASESSAVFTGGQATYFYQNGVAGACGNVHSDYDWIVAIGTVYCGKTVTITGNGVTKQAMVADDCPTCSGANSLDMSLGLFEQFASLDEGVFPISWSFVN</sequence>
<dbReference type="Gene3D" id="2.40.40.10">
    <property type="entry name" value="RlpA-like domain"/>
    <property type="match status" value="1"/>
</dbReference>
<proteinExistence type="predicted"/>
<feature type="compositionally biased region" description="Low complexity" evidence="2">
    <location>
        <begin position="78"/>
        <end position="98"/>
    </location>
</feature>